<name>W4PDE5_9BACE</name>
<dbReference type="Gene3D" id="3.40.50.300">
    <property type="entry name" value="P-loop containing nucleotide triphosphate hydrolases"/>
    <property type="match status" value="1"/>
</dbReference>
<dbReference type="Proteomes" id="UP000018842">
    <property type="component" value="Unassembled WGS sequence"/>
</dbReference>
<protein>
    <submittedName>
        <fullName evidence="1">Uncharacterized protein</fullName>
    </submittedName>
</protein>
<sequence>MEKYSGIKTDDDGLAFGYEYIQSLRDADKKSPNSYKIIAQSGGQENILSSMADITIGGGSRGGSKTFTLLLEALKDIKNKDFRAVLLRHEIEDLSDMIETSLTLYQDFGEYNKSKNDMRWNFQKGGFLKFNYHADSFEDFKKRFQGKQFAYIGVER</sequence>
<dbReference type="InterPro" id="IPR027417">
    <property type="entry name" value="P-loop_NTPase"/>
</dbReference>
<dbReference type="EMBL" id="BAIR01000003">
    <property type="protein sequence ID" value="GAE17787.1"/>
    <property type="molecule type" value="Genomic_DNA"/>
</dbReference>
<accession>W4PDE5</accession>
<gene>
    <name evidence="1" type="ORF">JCM6294_583</name>
</gene>
<evidence type="ECO:0000313" key="2">
    <source>
        <dbReference type="Proteomes" id="UP000018842"/>
    </source>
</evidence>
<evidence type="ECO:0000313" key="1">
    <source>
        <dbReference type="EMBL" id="GAE17787.1"/>
    </source>
</evidence>
<organism evidence="1 2">
    <name type="scientific">Bacteroides pyogenes DSM 20611 = JCM 6294</name>
    <dbReference type="NCBI Taxonomy" id="1121100"/>
    <lineage>
        <taxon>Bacteria</taxon>
        <taxon>Pseudomonadati</taxon>
        <taxon>Bacteroidota</taxon>
        <taxon>Bacteroidia</taxon>
        <taxon>Bacteroidales</taxon>
        <taxon>Bacteroidaceae</taxon>
        <taxon>Bacteroides</taxon>
    </lineage>
</organism>
<reference evidence="2" key="1">
    <citation type="journal article" date="2014" name="Genome">
        <title>Draft Genome Sequences of Three Strains of Bacteroides pyogenes Isolated from a Cat and Swine.</title>
        <authorList>
            <person name="Sakamoto M."/>
            <person name="Oshima K."/>
            <person name="Suda W."/>
            <person name="Kitamura K."/>
            <person name="Iida T."/>
            <person name="Hattori M."/>
            <person name="Ohkuma M."/>
        </authorList>
    </citation>
    <scope>NUCLEOTIDE SEQUENCE [LARGE SCALE GENOMIC DNA]</scope>
    <source>
        <strain evidence="2">JCM 6294</strain>
    </source>
</reference>
<proteinExistence type="predicted"/>
<comment type="caution">
    <text evidence="1">The sequence shown here is derived from an EMBL/GenBank/DDBJ whole genome shotgun (WGS) entry which is preliminary data.</text>
</comment>
<dbReference type="AlphaFoldDB" id="W4PDE5"/>